<dbReference type="EMBL" id="JBGMEK010000143">
    <property type="protein sequence ID" value="MFA0813805.1"/>
    <property type="molecule type" value="Genomic_DNA"/>
</dbReference>
<protein>
    <submittedName>
        <fullName evidence="1">Uncharacterized protein</fullName>
    </submittedName>
</protein>
<sequence length="172" mass="19798">MNPPQLNGPAKAALYLNKFTEKSNERLATSGFSEEHIQEQKRVLGNAVHTLSIRPGTHFQRVNMPYTSIGTIFTGLVQITNLILEITSNELNLNFDASEMEHIYDDALSLFQLTRKQKDISSDRILVCTFGRWAEELNRPILIWWEAEVEQHMKIFSCPKIKKYTTPSFLKL</sequence>
<reference evidence="1 2" key="1">
    <citation type="submission" date="2024-08" db="EMBL/GenBank/DDBJ databases">
        <authorList>
            <person name="Ishaq N."/>
        </authorList>
    </citation>
    <scope>NUCLEOTIDE SEQUENCE [LARGE SCALE GENOMIC DNA]</scope>
    <source>
        <strain evidence="1 2">DSM 18651</strain>
    </source>
</reference>
<evidence type="ECO:0000313" key="2">
    <source>
        <dbReference type="Proteomes" id="UP001569428"/>
    </source>
</evidence>
<comment type="caution">
    <text evidence="1">The sequence shown here is derived from an EMBL/GenBank/DDBJ whole genome shotgun (WGS) entry which is preliminary data.</text>
</comment>
<dbReference type="Proteomes" id="UP001569428">
    <property type="component" value="Unassembled WGS sequence"/>
</dbReference>
<evidence type="ECO:0000313" key="1">
    <source>
        <dbReference type="EMBL" id="MFA0813805.1"/>
    </source>
</evidence>
<keyword evidence="2" id="KW-1185">Reference proteome</keyword>
<name>A0ABV4P7Z7_9GAMM</name>
<gene>
    <name evidence="1" type="ORF">ACCI49_23280</name>
</gene>
<proteinExistence type="predicted"/>
<organism evidence="1 2">
    <name type="scientific">Microbulbifer epialgicus</name>
    <dbReference type="NCBI Taxonomy" id="393907"/>
    <lineage>
        <taxon>Bacteria</taxon>
        <taxon>Pseudomonadati</taxon>
        <taxon>Pseudomonadota</taxon>
        <taxon>Gammaproteobacteria</taxon>
        <taxon>Cellvibrionales</taxon>
        <taxon>Microbulbiferaceae</taxon>
        <taxon>Microbulbifer</taxon>
    </lineage>
</organism>
<accession>A0ABV4P7Z7</accession>
<dbReference type="RefSeq" id="WP_371841630.1">
    <property type="nucleotide sequence ID" value="NZ_JBGMEK010000143.1"/>
</dbReference>